<accession>A0A542ZF97</accession>
<evidence type="ECO:0000313" key="1">
    <source>
        <dbReference type="EMBL" id="TQL59022.1"/>
    </source>
</evidence>
<dbReference type="OrthoDB" id="8899077at2"/>
<proteinExistence type="predicted"/>
<evidence type="ECO:0008006" key="3">
    <source>
        <dbReference type="Google" id="ProtNLM"/>
    </source>
</evidence>
<reference evidence="1 2" key="1">
    <citation type="submission" date="2019-06" db="EMBL/GenBank/DDBJ databases">
        <title>Sequencing the genomes of 1000 actinobacteria strains.</title>
        <authorList>
            <person name="Klenk H.-P."/>
        </authorList>
    </citation>
    <scope>NUCLEOTIDE SEQUENCE [LARGE SCALE GENOMIC DNA]</scope>
    <source>
        <strain evidence="1 2">DSM 18082</strain>
    </source>
</reference>
<keyword evidence="2" id="KW-1185">Reference proteome</keyword>
<comment type="caution">
    <text evidence="1">The sequence shown here is derived from an EMBL/GenBank/DDBJ whole genome shotgun (WGS) entry which is preliminary data.</text>
</comment>
<dbReference type="RefSeq" id="WP_141787094.1">
    <property type="nucleotide sequence ID" value="NZ_BAAAKX010000009.1"/>
</dbReference>
<protein>
    <recommendedName>
        <fullName evidence="3">DUF2332 domain-containing protein</fullName>
    </recommendedName>
</protein>
<sequence>MSSTDVGAGTALVQSFRAAAGGRLSASPVISTLLLAVVAEPELGAPLEAAGPEARLQPTRLFTAVHHLLRTTLPEHPLAHYYPVLEGPYPPDGGLVDAFRDLVSTHGEELGRLCRRPLRQDDPLVWSIVRPAVSRAAAAHPGRPVALVELGATAGLGLLLDHYRFDYGTDLVGDGPVHLACRLLGDTPRDLHQPFTVGSRVGLDPDPVDAADVDAVDWLLSGVWPEDVSALDRLESALSLLREVEVDLRGGTLPDLLPTALAEIPDDELPVVVGSPAPGRTPANAPLAAVPAQLAAAGRDLVWVTAEPAGRALPLVTAGPVEAVAAEHVLTAVTYRDGSVAEVSLLGRFDARRTWLDWDPTPLAPR</sequence>
<dbReference type="AlphaFoldDB" id="A0A542ZF97"/>
<gene>
    <name evidence="1" type="ORF">FB474_0367</name>
</gene>
<evidence type="ECO:0000313" key="2">
    <source>
        <dbReference type="Proteomes" id="UP000319514"/>
    </source>
</evidence>
<organism evidence="1 2">
    <name type="scientific">Oryzihumus leptocrescens</name>
    <dbReference type="NCBI Taxonomy" id="297536"/>
    <lineage>
        <taxon>Bacteria</taxon>
        <taxon>Bacillati</taxon>
        <taxon>Actinomycetota</taxon>
        <taxon>Actinomycetes</taxon>
        <taxon>Micrococcales</taxon>
        <taxon>Intrasporangiaceae</taxon>
        <taxon>Oryzihumus</taxon>
    </lineage>
</organism>
<dbReference type="InterPro" id="IPR011200">
    <property type="entry name" value="UCP012608"/>
</dbReference>
<name>A0A542ZF97_9MICO</name>
<dbReference type="Pfam" id="PF10094">
    <property type="entry name" value="DUF2332"/>
    <property type="match status" value="1"/>
</dbReference>
<dbReference type="EMBL" id="VFOQ01000001">
    <property type="protein sequence ID" value="TQL59022.1"/>
    <property type="molecule type" value="Genomic_DNA"/>
</dbReference>
<dbReference type="Proteomes" id="UP000319514">
    <property type="component" value="Unassembled WGS sequence"/>
</dbReference>